<dbReference type="EMBL" id="LWDD02002523">
    <property type="protein sequence ID" value="KAE8240731.1"/>
    <property type="molecule type" value="Genomic_DNA"/>
</dbReference>
<reference evidence="1" key="1">
    <citation type="submission" date="2016-04" db="EMBL/GenBank/DDBJ databases">
        <authorList>
            <person name="Nguyen H.D."/>
            <person name="Kesanakurti P."/>
            <person name="Cullis J."/>
            <person name="Levesque C.A."/>
            <person name="Hambleton S."/>
        </authorList>
    </citation>
    <scope>NUCLEOTIDE SEQUENCE</scope>
    <source>
        <strain evidence="1">DAOMC 238032</strain>
    </source>
</reference>
<dbReference type="Proteomes" id="UP000077671">
    <property type="component" value="Unassembled WGS sequence"/>
</dbReference>
<accession>A0A177TYA3</accession>
<evidence type="ECO:0000313" key="2">
    <source>
        <dbReference type="Proteomes" id="UP000077671"/>
    </source>
</evidence>
<proteinExistence type="predicted"/>
<dbReference type="AlphaFoldDB" id="A0A177TYA3"/>
<gene>
    <name evidence="1" type="ORF">A4X03_0g8415</name>
</gene>
<organism evidence="1 2">
    <name type="scientific">Tilletia caries</name>
    <name type="common">wheat bunt fungus</name>
    <dbReference type="NCBI Taxonomy" id="13290"/>
    <lineage>
        <taxon>Eukaryota</taxon>
        <taxon>Fungi</taxon>
        <taxon>Dikarya</taxon>
        <taxon>Basidiomycota</taxon>
        <taxon>Ustilaginomycotina</taxon>
        <taxon>Exobasidiomycetes</taxon>
        <taxon>Tilletiales</taxon>
        <taxon>Tilletiaceae</taxon>
        <taxon>Tilletia</taxon>
    </lineage>
</organism>
<sequence>MLKIRLLVLLPFLLVAIAGANSAPVADLTETPTADLSHSSRFETRGTIPGASPTLQESFDAFALNRAKLDTPLTQARELGLDNWYEIDASTQERIRQLIDEAGGAKDQMLRAWHYIDGLLQQLGRAPLVELLQESGHPPFEIPAIPDLPRMPRGI</sequence>
<protein>
    <submittedName>
        <fullName evidence="1">Uncharacterized protein</fullName>
    </submittedName>
</protein>
<reference evidence="1" key="2">
    <citation type="journal article" date="2019" name="IMA Fungus">
        <title>Genome sequencing and comparison of five Tilletia species to identify candidate genes for the detection of regulated species infecting wheat.</title>
        <authorList>
            <person name="Nguyen H.D.T."/>
            <person name="Sultana T."/>
            <person name="Kesanakurti P."/>
            <person name="Hambleton S."/>
        </authorList>
    </citation>
    <scope>NUCLEOTIDE SEQUENCE</scope>
    <source>
        <strain evidence="1">DAOMC 238032</strain>
    </source>
</reference>
<comment type="caution">
    <text evidence="1">The sequence shown here is derived from an EMBL/GenBank/DDBJ whole genome shotgun (WGS) entry which is preliminary data.</text>
</comment>
<name>A0A177TYA3_9BASI</name>
<evidence type="ECO:0000313" key="1">
    <source>
        <dbReference type="EMBL" id="KAE8240731.1"/>
    </source>
</evidence>